<dbReference type="EC" id="2.3.1.31" evidence="7"/>
<dbReference type="Gene3D" id="1.10.1740.110">
    <property type="match status" value="1"/>
</dbReference>
<dbReference type="AlphaFoldDB" id="A0A5K7Z638"/>
<comment type="subcellular location">
    <subcellularLocation>
        <location evidence="7">Cytoplasm</location>
    </subcellularLocation>
</comment>
<dbReference type="Gene3D" id="3.40.50.1820">
    <property type="entry name" value="alpha/beta hydrolase"/>
    <property type="match status" value="1"/>
</dbReference>
<reference evidence="10 11" key="1">
    <citation type="submission" date="2019-11" db="EMBL/GenBank/DDBJ databases">
        <title>Comparative genomics of hydrocarbon-degrading Desulfosarcina strains.</title>
        <authorList>
            <person name="Watanabe M."/>
            <person name="Kojima H."/>
            <person name="Fukui M."/>
        </authorList>
    </citation>
    <scope>NUCLEOTIDE SEQUENCE [LARGE SCALE GENOMIC DNA]</scope>
    <source>
        <strain evidence="10 11">PP31</strain>
    </source>
</reference>
<dbReference type="FunFam" id="1.10.1740.110:FF:000001">
    <property type="entry name" value="Homoserine O-acetyltransferase"/>
    <property type="match status" value="1"/>
</dbReference>
<evidence type="ECO:0000256" key="8">
    <source>
        <dbReference type="PIRSR" id="PIRSR000443-1"/>
    </source>
</evidence>
<organism evidence="10 11">
    <name type="scientific">Desulfosarcina widdelii</name>
    <dbReference type="NCBI Taxonomy" id="947919"/>
    <lineage>
        <taxon>Bacteria</taxon>
        <taxon>Pseudomonadati</taxon>
        <taxon>Thermodesulfobacteriota</taxon>
        <taxon>Desulfobacteria</taxon>
        <taxon>Desulfobacterales</taxon>
        <taxon>Desulfosarcinaceae</taxon>
        <taxon>Desulfosarcina</taxon>
    </lineage>
</organism>
<dbReference type="Pfam" id="PF00561">
    <property type="entry name" value="Abhydrolase_1"/>
    <property type="match status" value="1"/>
</dbReference>
<feature type="active site" description="Nucleophile" evidence="7 8">
    <location>
        <position position="156"/>
    </location>
</feature>
<keyword evidence="11" id="KW-1185">Reference proteome</keyword>
<feature type="active site" evidence="7 8">
    <location>
        <position position="319"/>
    </location>
</feature>
<dbReference type="OrthoDB" id="9800754at2"/>
<keyword evidence="4 7" id="KW-0808">Transferase</keyword>
<dbReference type="GO" id="GO:0004414">
    <property type="term" value="F:homoserine O-acetyltransferase activity"/>
    <property type="evidence" value="ECO:0007669"/>
    <property type="project" value="UniProtKB-UniRule"/>
</dbReference>
<comment type="subunit">
    <text evidence="1 7">Homodimer.</text>
</comment>
<evidence type="ECO:0000256" key="4">
    <source>
        <dbReference type="ARBA" id="ARBA00022679"/>
    </source>
</evidence>
<keyword evidence="5 7" id="KW-0486">Methionine biosynthesis</keyword>
<dbReference type="InterPro" id="IPR000073">
    <property type="entry name" value="AB_hydrolase_1"/>
</dbReference>
<dbReference type="RefSeq" id="WP_155306021.1">
    <property type="nucleotide sequence ID" value="NZ_AP021875.1"/>
</dbReference>
<evidence type="ECO:0000256" key="2">
    <source>
        <dbReference type="ARBA" id="ARBA00022490"/>
    </source>
</evidence>
<name>A0A5K7Z638_9BACT</name>
<keyword evidence="2 7" id="KW-0963">Cytoplasm</keyword>
<keyword evidence="6 7" id="KW-0012">Acyltransferase</keyword>
<dbReference type="UniPathway" id="UPA00051">
    <property type="reaction ID" value="UER00074"/>
</dbReference>
<sequence>MERQSVGQVTPEVFVFGSREKPLELESGYTLGPVEIAYETYGQPNEDRSNAILICHALSGDHHAAGVHSPHDRYTGWWDGMIGPGKAFDTERFWVICSNIIGGCRGSTGPGSINPETGAPYGLDFPVVTIGDMVAAQKRLIDHLGITRLYGVAGGSMGGFQVLEWSLRYPEMVRSAICIASAARLSTQAIAFNAVGRSAITRDPEWQGGKYNDKGPEKGLAIARMVGHITYLSELLLDEKFGRRLQSANRLSYNFSTEFAIESYLDHQGSAFTKRFDANSYLYITKAMDYFDIARTYGPLKDAFADARARYLFVSYSTDWLFPTDQSREIVRALLSRGKDVSFIDIESPHGHDAFLLEEEKLTRIVSGFLTGVSEEVPP</sequence>
<gene>
    <name evidence="10" type="primary">metX</name>
    <name evidence="7" type="synonym">metXA</name>
    <name evidence="10" type="ORF">DSCW_46730</name>
</gene>
<dbReference type="GO" id="GO:0009086">
    <property type="term" value="P:methionine biosynthetic process"/>
    <property type="evidence" value="ECO:0007669"/>
    <property type="project" value="UniProtKB-UniRule"/>
</dbReference>
<comment type="caution">
    <text evidence="7">Lacks conserved residue(s) required for the propagation of feature annotation.</text>
</comment>
<feature type="binding site" evidence="7">
    <location>
        <position position="353"/>
    </location>
    <ligand>
        <name>substrate</name>
    </ligand>
</feature>
<dbReference type="PANTHER" id="PTHR32268:SF11">
    <property type="entry name" value="HOMOSERINE O-ACETYLTRANSFERASE"/>
    <property type="match status" value="1"/>
</dbReference>
<dbReference type="GO" id="GO:0009092">
    <property type="term" value="P:homoserine metabolic process"/>
    <property type="evidence" value="ECO:0007669"/>
    <property type="project" value="TreeGrafter"/>
</dbReference>
<dbReference type="GO" id="GO:0005737">
    <property type="term" value="C:cytoplasm"/>
    <property type="evidence" value="ECO:0007669"/>
    <property type="project" value="UniProtKB-SubCell"/>
</dbReference>
<accession>A0A5K7Z638</accession>
<dbReference type="SUPFAM" id="SSF53474">
    <property type="entry name" value="alpha/beta-Hydrolases"/>
    <property type="match status" value="1"/>
</dbReference>
<dbReference type="EMBL" id="AP021875">
    <property type="protein sequence ID" value="BBO77256.1"/>
    <property type="molecule type" value="Genomic_DNA"/>
</dbReference>
<dbReference type="InterPro" id="IPR008220">
    <property type="entry name" value="HAT_MetX-like"/>
</dbReference>
<dbReference type="PANTHER" id="PTHR32268">
    <property type="entry name" value="HOMOSERINE O-ACETYLTRANSFERASE"/>
    <property type="match status" value="1"/>
</dbReference>
<feature type="binding site" evidence="7">
    <location>
        <position position="224"/>
    </location>
    <ligand>
        <name>substrate</name>
    </ligand>
</feature>
<feature type="active site" evidence="7 8">
    <location>
        <position position="352"/>
    </location>
</feature>
<dbReference type="InterPro" id="IPR029058">
    <property type="entry name" value="AB_hydrolase_fold"/>
</dbReference>
<evidence type="ECO:0000256" key="6">
    <source>
        <dbReference type="ARBA" id="ARBA00023315"/>
    </source>
</evidence>
<comment type="catalytic activity">
    <reaction evidence="7">
        <text>L-homoserine + acetyl-CoA = O-acetyl-L-homoserine + CoA</text>
        <dbReference type="Rhea" id="RHEA:13701"/>
        <dbReference type="ChEBI" id="CHEBI:57287"/>
        <dbReference type="ChEBI" id="CHEBI:57288"/>
        <dbReference type="ChEBI" id="CHEBI:57476"/>
        <dbReference type="ChEBI" id="CHEBI:57716"/>
        <dbReference type="EC" id="2.3.1.31"/>
    </reaction>
</comment>
<dbReference type="Proteomes" id="UP000427769">
    <property type="component" value="Chromosome"/>
</dbReference>
<evidence type="ECO:0000256" key="1">
    <source>
        <dbReference type="ARBA" id="ARBA00011738"/>
    </source>
</evidence>
<protein>
    <recommendedName>
        <fullName evidence="7">Homoserine O-acetyltransferase</fullName>
        <shortName evidence="7">HAT</shortName>
        <ecNumber evidence="7">2.3.1.31</ecNumber>
    </recommendedName>
    <alternativeName>
        <fullName evidence="7">Homoserine transacetylase</fullName>
        <shortName evidence="7">HTA</shortName>
    </alternativeName>
</protein>
<dbReference type="PIRSF" id="PIRSF000443">
    <property type="entry name" value="Homoser_Ac_trans"/>
    <property type="match status" value="1"/>
</dbReference>
<evidence type="ECO:0000256" key="5">
    <source>
        <dbReference type="ARBA" id="ARBA00023167"/>
    </source>
</evidence>
<feature type="domain" description="AB hydrolase-1" evidence="9">
    <location>
        <begin position="50"/>
        <end position="344"/>
    </location>
</feature>
<proteinExistence type="inferred from homology"/>
<comment type="similarity">
    <text evidence="7">Belongs to the AB hydrolase superfamily. MetX family.</text>
</comment>
<evidence type="ECO:0000313" key="11">
    <source>
        <dbReference type="Proteomes" id="UP000427769"/>
    </source>
</evidence>
<evidence type="ECO:0000313" key="10">
    <source>
        <dbReference type="EMBL" id="BBO77256.1"/>
    </source>
</evidence>
<comment type="pathway">
    <text evidence="7">Amino-acid biosynthesis; L-methionine biosynthesis via de novo pathway; O-acetyl-L-homoserine from L-homoserine: step 1/1.</text>
</comment>
<evidence type="ECO:0000259" key="9">
    <source>
        <dbReference type="Pfam" id="PF00561"/>
    </source>
</evidence>
<dbReference type="NCBIfam" id="NF001209">
    <property type="entry name" value="PRK00175.1"/>
    <property type="match status" value="1"/>
</dbReference>
<dbReference type="NCBIfam" id="TIGR01392">
    <property type="entry name" value="homoserO_Ac_trn"/>
    <property type="match status" value="1"/>
</dbReference>
<evidence type="ECO:0000256" key="3">
    <source>
        <dbReference type="ARBA" id="ARBA00022605"/>
    </source>
</evidence>
<evidence type="ECO:0000256" key="7">
    <source>
        <dbReference type="HAMAP-Rule" id="MF_00296"/>
    </source>
</evidence>
<keyword evidence="3 7" id="KW-0028">Amino-acid biosynthesis</keyword>
<dbReference type="KEGG" id="dwd:DSCW_46730"/>
<comment type="function">
    <text evidence="7">Transfers an acetyl group from acetyl-CoA to L-homoserine, forming acetyl-L-homoserine.</text>
</comment>
<dbReference type="HAMAP" id="MF_00296">
    <property type="entry name" value="MetX_acyltransf"/>
    <property type="match status" value="1"/>
</dbReference>